<evidence type="ECO:0000313" key="3">
    <source>
        <dbReference type="EMBL" id="KYG66365.1"/>
    </source>
</evidence>
<reference evidence="3 4" key="1">
    <citation type="submission" date="2016-03" db="EMBL/GenBank/DDBJ databases">
        <authorList>
            <person name="Ploux O."/>
        </authorList>
    </citation>
    <scope>NUCLEOTIDE SEQUENCE [LARGE SCALE GENOMIC DNA]</scope>
    <source>
        <strain evidence="3 4">R0</strain>
    </source>
</reference>
<dbReference type="Gene3D" id="3.30.530.20">
    <property type="match status" value="1"/>
</dbReference>
<dbReference type="OrthoDB" id="3365660at2"/>
<dbReference type="SUPFAM" id="SSF55961">
    <property type="entry name" value="Bet v1-like"/>
    <property type="match status" value="1"/>
</dbReference>
<dbReference type="CDD" id="cd07814">
    <property type="entry name" value="SRPBCC_CalC_Aha1-like"/>
    <property type="match status" value="1"/>
</dbReference>
<organism evidence="3 4">
    <name type="scientific">Bdellovibrio bacteriovorus</name>
    <dbReference type="NCBI Taxonomy" id="959"/>
    <lineage>
        <taxon>Bacteria</taxon>
        <taxon>Pseudomonadati</taxon>
        <taxon>Bdellovibrionota</taxon>
        <taxon>Bdellovibrionia</taxon>
        <taxon>Bdellovibrionales</taxon>
        <taxon>Pseudobdellovibrionaceae</taxon>
        <taxon>Bdellovibrio</taxon>
    </lineage>
</organism>
<evidence type="ECO:0000313" key="4">
    <source>
        <dbReference type="Proteomes" id="UP000075320"/>
    </source>
</evidence>
<evidence type="ECO:0000256" key="1">
    <source>
        <dbReference type="ARBA" id="ARBA00006817"/>
    </source>
</evidence>
<comment type="caution">
    <text evidence="3">The sequence shown here is derived from an EMBL/GenBank/DDBJ whole genome shotgun (WGS) entry which is preliminary data.</text>
</comment>
<protein>
    <recommendedName>
        <fullName evidence="2">Activator of Hsp90 ATPase homologue 1/2-like C-terminal domain-containing protein</fullName>
    </recommendedName>
</protein>
<evidence type="ECO:0000259" key="2">
    <source>
        <dbReference type="Pfam" id="PF08327"/>
    </source>
</evidence>
<keyword evidence="4" id="KW-1185">Reference proteome</keyword>
<name>A0A150WQ87_BDEBC</name>
<dbReference type="AlphaFoldDB" id="A0A150WQ87"/>
<dbReference type="InterPro" id="IPR023393">
    <property type="entry name" value="START-like_dom_sf"/>
</dbReference>
<dbReference type="EMBL" id="LUKE01000001">
    <property type="protein sequence ID" value="KYG66365.1"/>
    <property type="molecule type" value="Genomic_DNA"/>
</dbReference>
<gene>
    <name evidence="3" type="ORF">AZI86_04735</name>
</gene>
<accession>A0A150WQ87</accession>
<dbReference type="Pfam" id="PF08327">
    <property type="entry name" value="AHSA1"/>
    <property type="match status" value="1"/>
</dbReference>
<dbReference type="RefSeq" id="WP_061833930.1">
    <property type="nucleotide sequence ID" value="NZ_LUKE01000001.1"/>
</dbReference>
<comment type="similarity">
    <text evidence="1">Belongs to the AHA1 family.</text>
</comment>
<dbReference type="InterPro" id="IPR013538">
    <property type="entry name" value="ASHA1/2-like_C"/>
</dbReference>
<feature type="domain" description="Activator of Hsp90 ATPase homologue 1/2-like C-terminal" evidence="2">
    <location>
        <begin position="17"/>
        <end position="141"/>
    </location>
</feature>
<proteinExistence type="inferred from homology"/>
<sequence>MKDQIELSITVRAGTGEVWHALTDSDELENWWGEGIKLEAKVGGQFREKWEDDDGQAQMASGKVLEVKKSKLIRFTWVEKSWPKNAVTECTYEISEAGPGKSALTVRHTGWESLPAAIRSKTLKDFKTGWTYHLKELKEYLDF</sequence>
<dbReference type="Proteomes" id="UP000075320">
    <property type="component" value="Unassembled WGS sequence"/>
</dbReference>